<dbReference type="EMBL" id="BLXX01000025">
    <property type="protein sequence ID" value="GFO62029.1"/>
    <property type="molecule type" value="Genomic_DNA"/>
</dbReference>
<protein>
    <submittedName>
        <fullName evidence="10">Chemotaxis protein</fullName>
    </submittedName>
</protein>
<evidence type="ECO:0000256" key="6">
    <source>
        <dbReference type="SAM" id="MobiDB-lite"/>
    </source>
</evidence>
<dbReference type="CDD" id="cd06225">
    <property type="entry name" value="HAMP"/>
    <property type="match status" value="1"/>
</dbReference>
<dbReference type="AlphaFoldDB" id="A0A6V8MR77"/>
<keyword evidence="5" id="KW-0175">Coiled coil</keyword>
<comment type="similarity">
    <text evidence="3">Belongs to the methyl-accepting chemotaxis (MCP) protein family.</text>
</comment>
<dbReference type="PROSITE" id="PS50885">
    <property type="entry name" value="HAMP"/>
    <property type="match status" value="1"/>
</dbReference>
<evidence type="ECO:0000259" key="9">
    <source>
        <dbReference type="PROSITE" id="PS50885"/>
    </source>
</evidence>
<dbReference type="Pfam" id="PF12729">
    <property type="entry name" value="4HB_MCP_1"/>
    <property type="match status" value="1"/>
</dbReference>
<accession>A0A6V8MR77</accession>
<dbReference type="InterPro" id="IPR047347">
    <property type="entry name" value="YvaQ-like_sensor"/>
</dbReference>
<comment type="caution">
    <text evidence="10">The sequence shown here is derived from an EMBL/GenBank/DDBJ whole genome shotgun (WGS) entry which is preliminary data.</text>
</comment>
<sequence length="557" mass="59643">MGFFLHMGIGKKLLSSFMLLAVIAGAIGWIGTTKIHTIKSADTLLYEKVTVPLEEIGTIAVAFQRVRINLRDLVETNDNAEKEKILGTIKDLRSEISKQVTEVEKTIMTAEGRKLVDDYKKVRVEYGQYIEKVMELAKMDRDAEARSILQGDGKKAALHYQEVLDRLVDSKVSQAKRTAESNAEIAREATVFMFGTAAGGMALAMFLGFVISRMITAPLRKGVDFAHAVSQGDLSRTLVVESKDEVGQLAQALNEMVGNLKEVVASVQSASNNVAAGSVELSTSSTAMSQGASEQAAAAEEVSSSMEQMSSNISHNADNAQQTEKIAARSAESAKESGKAVEQTVNAMREITGKITIIEEIARQTNLLALNAAIEAARAGTHGKGFAVVAAEVRKLAERSHGAALEISELSANSVDVAEKAGEMLVRMVPDILKTAELVQEISAASREQGIGAEQINKAIQQLDQIIQQNASASEEMASTAEELSSQAEVLQSSVSFFKTGESSGLPGQAAPRQAKQYQPAPVLNPVRKATVSRSVAKRGVDIGMAHNDSDEAFEAF</sequence>
<dbReference type="InterPro" id="IPR004089">
    <property type="entry name" value="MCPsignal_dom"/>
</dbReference>
<organism evidence="10 11">
    <name type="scientific">Geomonas silvestris</name>
    <dbReference type="NCBI Taxonomy" id="2740184"/>
    <lineage>
        <taxon>Bacteria</taxon>
        <taxon>Pseudomonadati</taxon>
        <taxon>Thermodesulfobacteriota</taxon>
        <taxon>Desulfuromonadia</taxon>
        <taxon>Geobacterales</taxon>
        <taxon>Geobacteraceae</taxon>
        <taxon>Geomonas</taxon>
    </lineage>
</organism>
<feature type="domain" description="HAMP" evidence="9">
    <location>
        <begin position="213"/>
        <end position="265"/>
    </location>
</feature>
<name>A0A6V8MR77_9BACT</name>
<dbReference type="Proteomes" id="UP000556026">
    <property type="component" value="Unassembled WGS sequence"/>
</dbReference>
<dbReference type="PRINTS" id="PR00260">
    <property type="entry name" value="CHEMTRNSDUCR"/>
</dbReference>
<dbReference type="Pfam" id="PF00672">
    <property type="entry name" value="HAMP"/>
    <property type="match status" value="1"/>
</dbReference>
<keyword evidence="7" id="KW-1133">Transmembrane helix</keyword>
<dbReference type="FunFam" id="1.10.287.950:FF:000001">
    <property type="entry name" value="Methyl-accepting chemotaxis sensory transducer"/>
    <property type="match status" value="1"/>
</dbReference>
<feature type="compositionally biased region" description="Polar residues" evidence="6">
    <location>
        <begin position="312"/>
        <end position="324"/>
    </location>
</feature>
<comment type="subcellular location">
    <subcellularLocation>
        <location evidence="1">Membrane</location>
    </subcellularLocation>
</comment>
<dbReference type="InterPro" id="IPR003660">
    <property type="entry name" value="HAMP_dom"/>
</dbReference>
<proteinExistence type="inferred from homology"/>
<dbReference type="SMART" id="SM00283">
    <property type="entry name" value="MA"/>
    <property type="match status" value="1"/>
</dbReference>
<evidence type="ECO:0000313" key="11">
    <source>
        <dbReference type="Proteomes" id="UP000556026"/>
    </source>
</evidence>
<dbReference type="InterPro" id="IPR004090">
    <property type="entry name" value="Chemotax_Me-accpt_rcpt"/>
</dbReference>
<gene>
    <name evidence="10" type="primary">mcp34H-2_2</name>
    <name evidence="10" type="ORF">GMST_43540</name>
</gene>
<dbReference type="GO" id="GO:0006935">
    <property type="term" value="P:chemotaxis"/>
    <property type="evidence" value="ECO:0007669"/>
    <property type="project" value="UniProtKB-KW"/>
</dbReference>
<evidence type="ECO:0000256" key="4">
    <source>
        <dbReference type="PROSITE-ProRule" id="PRU00284"/>
    </source>
</evidence>
<evidence type="ECO:0000313" key="10">
    <source>
        <dbReference type="EMBL" id="GFO62029.1"/>
    </source>
</evidence>
<evidence type="ECO:0000256" key="2">
    <source>
        <dbReference type="ARBA" id="ARBA00022500"/>
    </source>
</evidence>
<dbReference type="RefSeq" id="WP_183356811.1">
    <property type="nucleotide sequence ID" value="NZ_BLXX01000025.1"/>
</dbReference>
<keyword evidence="7" id="KW-0472">Membrane</keyword>
<dbReference type="InterPro" id="IPR024478">
    <property type="entry name" value="HlyB_4HB_MCP"/>
</dbReference>
<dbReference type="SUPFAM" id="SSF58104">
    <property type="entry name" value="Methyl-accepting chemotaxis protein (MCP) signaling domain"/>
    <property type="match status" value="1"/>
</dbReference>
<dbReference type="PROSITE" id="PS50111">
    <property type="entry name" value="CHEMOTAXIS_TRANSDUC_2"/>
    <property type="match status" value="1"/>
</dbReference>
<keyword evidence="4" id="KW-0807">Transducer</keyword>
<dbReference type="InterPro" id="IPR051310">
    <property type="entry name" value="MCP_chemotaxis"/>
</dbReference>
<feature type="coiled-coil region" evidence="5">
    <location>
        <begin position="456"/>
        <end position="483"/>
    </location>
</feature>
<dbReference type="Gene3D" id="1.10.287.950">
    <property type="entry name" value="Methyl-accepting chemotaxis protein"/>
    <property type="match status" value="1"/>
</dbReference>
<keyword evidence="2" id="KW-0145">Chemotaxis</keyword>
<evidence type="ECO:0000256" key="7">
    <source>
        <dbReference type="SAM" id="Phobius"/>
    </source>
</evidence>
<dbReference type="Pfam" id="PF00015">
    <property type="entry name" value="MCPsignal"/>
    <property type="match status" value="1"/>
</dbReference>
<evidence type="ECO:0000256" key="1">
    <source>
        <dbReference type="ARBA" id="ARBA00004370"/>
    </source>
</evidence>
<evidence type="ECO:0000256" key="5">
    <source>
        <dbReference type="SAM" id="Coils"/>
    </source>
</evidence>
<evidence type="ECO:0000256" key="3">
    <source>
        <dbReference type="ARBA" id="ARBA00029447"/>
    </source>
</evidence>
<dbReference type="GO" id="GO:0005886">
    <property type="term" value="C:plasma membrane"/>
    <property type="evidence" value="ECO:0007669"/>
    <property type="project" value="TreeGrafter"/>
</dbReference>
<dbReference type="PANTHER" id="PTHR43531">
    <property type="entry name" value="PROTEIN ICFG"/>
    <property type="match status" value="1"/>
</dbReference>
<dbReference type="GO" id="GO:0004888">
    <property type="term" value="F:transmembrane signaling receptor activity"/>
    <property type="evidence" value="ECO:0007669"/>
    <property type="project" value="InterPro"/>
</dbReference>
<reference evidence="11" key="1">
    <citation type="submission" date="2020-06" db="EMBL/GenBank/DDBJ databases">
        <title>Draft genomic sequence of Geomonas sp. Red330.</title>
        <authorList>
            <person name="Itoh H."/>
            <person name="Zhenxing X."/>
            <person name="Ushijima N."/>
            <person name="Masuda Y."/>
            <person name="Shiratori Y."/>
            <person name="Senoo K."/>
        </authorList>
    </citation>
    <scope>NUCLEOTIDE SEQUENCE [LARGE SCALE GENOMIC DNA]</scope>
    <source>
        <strain evidence="11">Red330</strain>
    </source>
</reference>
<feature type="domain" description="Methyl-accepting transducer" evidence="8">
    <location>
        <begin position="270"/>
        <end position="485"/>
    </location>
</feature>
<dbReference type="GO" id="GO:0007165">
    <property type="term" value="P:signal transduction"/>
    <property type="evidence" value="ECO:0007669"/>
    <property type="project" value="UniProtKB-KW"/>
</dbReference>
<keyword evidence="7" id="KW-0812">Transmembrane</keyword>
<dbReference type="CDD" id="cd19411">
    <property type="entry name" value="MCP2201-like_sensor"/>
    <property type="match status" value="1"/>
</dbReference>
<evidence type="ECO:0000259" key="8">
    <source>
        <dbReference type="PROSITE" id="PS50111"/>
    </source>
</evidence>
<dbReference type="PANTHER" id="PTHR43531:SF11">
    <property type="entry name" value="METHYL-ACCEPTING CHEMOTAXIS PROTEIN 3"/>
    <property type="match status" value="1"/>
</dbReference>
<feature type="region of interest" description="Disordered" evidence="6">
    <location>
        <begin position="286"/>
        <end position="341"/>
    </location>
</feature>
<keyword evidence="11" id="KW-1185">Reference proteome</keyword>
<dbReference type="SMART" id="SM00304">
    <property type="entry name" value="HAMP"/>
    <property type="match status" value="2"/>
</dbReference>
<feature type="compositionally biased region" description="Low complexity" evidence="6">
    <location>
        <begin position="287"/>
        <end position="311"/>
    </location>
</feature>
<feature type="transmembrane region" description="Helical" evidence="7">
    <location>
        <begin position="191"/>
        <end position="211"/>
    </location>
</feature>